<proteinExistence type="predicted"/>
<dbReference type="AlphaFoldDB" id="X0Z2X0"/>
<accession>X0Z2X0</accession>
<comment type="caution">
    <text evidence="2">The sequence shown here is derived from an EMBL/GenBank/DDBJ whole genome shotgun (WGS) entry which is preliminary data.</text>
</comment>
<dbReference type="GO" id="GO:0043190">
    <property type="term" value="C:ATP-binding cassette (ABC) transporter complex"/>
    <property type="evidence" value="ECO:0007669"/>
    <property type="project" value="InterPro"/>
</dbReference>
<protein>
    <recommendedName>
        <fullName evidence="1">Transport-associated OB type 2 domain-containing protein</fullName>
    </recommendedName>
</protein>
<name>X0Z2X0_9ZZZZ</name>
<feature type="domain" description="Transport-associated OB type 2" evidence="1">
    <location>
        <begin position="2"/>
        <end position="44"/>
    </location>
</feature>
<evidence type="ECO:0000259" key="1">
    <source>
        <dbReference type="Pfam" id="PF08402"/>
    </source>
</evidence>
<dbReference type="GO" id="GO:0005524">
    <property type="term" value="F:ATP binding"/>
    <property type="evidence" value="ECO:0007669"/>
    <property type="project" value="InterPro"/>
</dbReference>
<dbReference type="GO" id="GO:0022857">
    <property type="term" value="F:transmembrane transporter activity"/>
    <property type="evidence" value="ECO:0007669"/>
    <property type="project" value="InterPro"/>
</dbReference>
<dbReference type="InterPro" id="IPR013611">
    <property type="entry name" value="Transp-assoc_OB_typ2"/>
</dbReference>
<dbReference type="EMBL" id="BART01007199">
    <property type="protein sequence ID" value="GAG54803.1"/>
    <property type="molecule type" value="Genomic_DNA"/>
</dbReference>
<sequence length="82" mass="9226">NVFIRPEFVQLSKKAEEKELKGIITEKVFLGEKVEFAADVYGCTLNITSYNAFECAKYLLNQEVGACLAEKELKIFTEKGGE</sequence>
<organism evidence="2">
    <name type="scientific">marine sediment metagenome</name>
    <dbReference type="NCBI Taxonomy" id="412755"/>
    <lineage>
        <taxon>unclassified sequences</taxon>
        <taxon>metagenomes</taxon>
        <taxon>ecological metagenomes</taxon>
    </lineage>
</organism>
<reference evidence="2" key="1">
    <citation type="journal article" date="2014" name="Front. Microbiol.">
        <title>High frequency of phylogenetically diverse reductive dehalogenase-homologous genes in deep subseafloor sedimentary metagenomes.</title>
        <authorList>
            <person name="Kawai M."/>
            <person name="Futagami T."/>
            <person name="Toyoda A."/>
            <person name="Takaki Y."/>
            <person name="Nishi S."/>
            <person name="Hori S."/>
            <person name="Arai W."/>
            <person name="Tsubouchi T."/>
            <person name="Morono Y."/>
            <person name="Uchiyama I."/>
            <person name="Ito T."/>
            <person name="Fujiyama A."/>
            <person name="Inagaki F."/>
            <person name="Takami H."/>
        </authorList>
    </citation>
    <scope>NUCLEOTIDE SEQUENCE</scope>
    <source>
        <strain evidence="2">Expedition CK06-06</strain>
    </source>
</reference>
<dbReference type="Pfam" id="PF08402">
    <property type="entry name" value="TOBE_2"/>
    <property type="match status" value="1"/>
</dbReference>
<feature type="non-terminal residue" evidence="2">
    <location>
        <position position="1"/>
    </location>
</feature>
<evidence type="ECO:0000313" key="2">
    <source>
        <dbReference type="EMBL" id="GAG54803.1"/>
    </source>
</evidence>
<gene>
    <name evidence="2" type="ORF">S01H4_16412</name>
</gene>